<evidence type="ECO:0000313" key="6">
    <source>
        <dbReference type="RefSeq" id="XP_025408737.1"/>
    </source>
</evidence>
<proteinExistence type="predicted"/>
<dbReference type="Pfam" id="PF10512">
    <property type="entry name" value="Borealin"/>
    <property type="match status" value="1"/>
</dbReference>
<protein>
    <submittedName>
        <fullName evidence="3">Borealin</fullName>
    </submittedName>
    <submittedName>
        <fullName evidence="5 6">Uncharacterized protein LOC112682376</fullName>
    </submittedName>
</protein>
<keyword evidence="4" id="KW-1185">Reference proteome</keyword>
<dbReference type="EMBL" id="GGMS01017497">
    <property type="protein sequence ID" value="MBY86700.1"/>
    <property type="molecule type" value="Transcribed_RNA"/>
</dbReference>
<feature type="domain" description="Borealin C-terminal" evidence="2">
    <location>
        <begin position="155"/>
        <end position="261"/>
    </location>
</feature>
<reference evidence="5 6" key="2">
    <citation type="submission" date="2025-04" db="UniProtKB">
        <authorList>
            <consortium name="RefSeq"/>
        </authorList>
    </citation>
    <scope>IDENTIFICATION</scope>
    <source>
        <tissue evidence="5 6">Whole body</tissue>
    </source>
</reference>
<dbReference type="OrthoDB" id="6360905at2759"/>
<accession>A0A2S2RAK5</accession>
<evidence type="ECO:0000256" key="1">
    <source>
        <dbReference type="SAM" id="MobiDB-lite"/>
    </source>
</evidence>
<evidence type="ECO:0000313" key="4">
    <source>
        <dbReference type="Proteomes" id="UP000694846"/>
    </source>
</evidence>
<gene>
    <name evidence="3" type="primary">borr</name>
    <name evidence="5 6" type="synonym">LOC112682376</name>
    <name evidence="3" type="ORF">g.41568</name>
</gene>
<evidence type="ECO:0000313" key="3">
    <source>
        <dbReference type="EMBL" id="MBY86700.1"/>
    </source>
</evidence>
<reference evidence="3" key="1">
    <citation type="submission" date="2018-04" db="EMBL/GenBank/DDBJ databases">
        <title>Transcriptome assembly of Sipha flava.</title>
        <authorList>
            <person name="Scully E.D."/>
            <person name="Geib S.M."/>
            <person name="Palmer N.A."/>
            <person name="Koch K."/>
            <person name="Bradshaw J."/>
            <person name="Heng-Moss T."/>
            <person name="Sarath G."/>
        </authorList>
    </citation>
    <scope>NUCLEOTIDE SEQUENCE</scope>
</reference>
<dbReference type="RefSeq" id="XP_025408737.1">
    <property type="nucleotide sequence ID" value="XM_025552952.1"/>
</dbReference>
<name>A0A2S2RAK5_9HEMI</name>
<dbReference type="Proteomes" id="UP000694846">
    <property type="component" value="Unplaced"/>
</dbReference>
<sequence>MPRTKRRTVRQTSGEFNLTANSTIANQPKNIKEILNEFDTEKNNIEIRFAEAFEDFRNKVENAFLMVKINLSGSMNMNLYDYIAQCNAKKSNNVVSSTSKINERPSRNVTRTAENKTARQQSASNIKNKTNSSSTVIKHRSATRHEDKAPLEKNESKFKTPVNKPIPIFPSVTVTPKVNMNEPISVMRRPNQGEVALSMTGSPLMVSSVSRDDMATVSVPLANGNVLSILPRAGATMDVSFDEQTKSELLLLKGNIEGLLNKNRRV</sequence>
<dbReference type="AlphaFoldDB" id="A0A2S2RAK5"/>
<feature type="compositionally biased region" description="Basic and acidic residues" evidence="1">
    <location>
        <begin position="143"/>
        <end position="158"/>
    </location>
</feature>
<evidence type="ECO:0000313" key="5">
    <source>
        <dbReference type="RefSeq" id="XP_025408736.1"/>
    </source>
</evidence>
<dbReference type="InterPro" id="IPR046466">
    <property type="entry name" value="Borealin_C"/>
</dbReference>
<evidence type="ECO:0000259" key="2">
    <source>
        <dbReference type="Pfam" id="PF10512"/>
    </source>
</evidence>
<dbReference type="RefSeq" id="XP_025408736.1">
    <property type="nucleotide sequence ID" value="XM_025552951.1"/>
</dbReference>
<feature type="region of interest" description="Disordered" evidence="1">
    <location>
        <begin position="96"/>
        <end position="159"/>
    </location>
</feature>
<feature type="compositionally biased region" description="Low complexity" evidence="1">
    <location>
        <begin position="122"/>
        <end position="135"/>
    </location>
</feature>
<organism evidence="3">
    <name type="scientific">Sipha flava</name>
    <name type="common">yellow sugarcane aphid</name>
    <dbReference type="NCBI Taxonomy" id="143950"/>
    <lineage>
        <taxon>Eukaryota</taxon>
        <taxon>Metazoa</taxon>
        <taxon>Ecdysozoa</taxon>
        <taxon>Arthropoda</taxon>
        <taxon>Hexapoda</taxon>
        <taxon>Insecta</taxon>
        <taxon>Pterygota</taxon>
        <taxon>Neoptera</taxon>
        <taxon>Paraneoptera</taxon>
        <taxon>Hemiptera</taxon>
        <taxon>Sternorrhyncha</taxon>
        <taxon>Aphidomorpha</taxon>
        <taxon>Aphidoidea</taxon>
        <taxon>Aphididae</taxon>
        <taxon>Sipha</taxon>
    </lineage>
</organism>